<dbReference type="InterPro" id="IPR011856">
    <property type="entry name" value="tRNA_endonuc-like_dom_sf"/>
</dbReference>
<sequence length="373" mass="41598">MPLEFGLWRVDDKPVRVATRPMRVEARLEELIEADPEILGRPLLLIGRQVQTDHGKFIDLLGMDAEGALHVLELKRDRTPRDVVAQLLDYGSWVQDLSNEQVREIYGAYARRRGLAEELDEAFALRFGGSPPEALNSTHTLTVVASEMDAATERIVTYLSSGYQVPLNVLFFRHFEDEGRSYLARTWLIDDGEVAVASTGTKARGKQEPWNGTDWYVSFGDEPGSRSWKDARQYGFVSAGGGDWFSRTIRSLPVGARVFTHIPKVGYVGVGTVAGEPRPFVDAVLAVDGESRPMPGLPLQGSYRPDSASTVPEPVPEGDTADRREWIVPVAWEQSVPREAAFWRPGLFANQNSACKLRARFTIEEVSRHFDIA</sequence>
<feature type="region of interest" description="Disordered" evidence="1">
    <location>
        <begin position="298"/>
        <end position="320"/>
    </location>
</feature>
<evidence type="ECO:0000313" key="3">
    <source>
        <dbReference type="EMBL" id="MEB3959217.1"/>
    </source>
</evidence>
<keyword evidence="3" id="KW-0255">Endonuclease</keyword>
<reference evidence="3 4" key="1">
    <citation type="submission" date="2022-10" db="EMBL/GenBank/DDBJ databases">
        <authorList>
            <person name="Xie J."/>
            <person name="Shen N."/>
        </authorList>
    </citation>
    <scope>NUCLEOTIDE SEQUENCE [LARGE SCALE GENOMIC DNA]</scope>
    <source>
        <strain evidence="3 4">DSM 41681</strain>
    </source>
</reference>
<dbReference type="Proteomes" id="UP001352223">
    <property type="component" value="Unassembled WGS sequence"/>
</dbReference>
<dbReference type="GO" id="GO:0004519">
    <property type="term" value="F:endonuclease activity"/>
    <property type="evidence" value="ECO:0007669"/>
    <property type="project" value="UniProtKB-KW"/>
</dbReference>
<dbReference type="EMBL" id="JAOZYB010000009">
    <property type="protein sequence ID" value="MEB3959217.1"/>
    <property type="molecule type" value="Genomic_DNA"/>
</dbReference>
<feature type="domain" description="Endonuclease NucS C-terminal" evidence="2">
    <location>
        <begin position="24"/>
        <end position="119"/>
    </location>
</feature>
<dbReference type="Gene3D" id="3.40.1350.10">
    <property type="match status" value="1"/>
</dbReference>
<gene>
    <name evidence="3" type="ORF">OKJ48_02940</name>
</gene>
<dbReference type="RefSeq" id="WP_324766204.1">
    <property type="nucleotide sequence ID" value="NZ_BAAATS010000017.1"/>
</dbReference>
<evidence type="ECO:0000313" key="4">
    <source>
        <dbReference type="Proteomes" id="UP001352223"/>
    </source>
</evidence>
<evidence type="ECO:0000259" key="2">
    <source>
        <dbReference type="Pfam" id="PF01939"/>
    </source>
</evidence>
<proteinExistence type="predicted"/>
<dbReference type="InterPro" id="IPR048301">
    <property type="entry name" value="NucS_C"/>
</dbReference>
<name>A0ABU6C3L8_9ACTN</name>
<organism evidence="3 4">
    <name type="scientific">Streptomyces kunmingensis</name>
    <dbReference type="NCBI Taxonomy" id="68225"/>
    <lineage>
        <taxon>Bacteria</taxon>
        <taxon>Bacillati</taxon>
        <taxon>Actinomycetota</taxon>
        <taxon>Actinomycetes</taxon>
        <taxon>Kitasatosporales</taxon>
        <taxon>Streptomycetaceae</taxon>
        <taxon>Streptomyces</taxon>
    </lineage>
</organism>
<dbReference type="Pfam" id="PF01939">
    <property type="entry name" value="NucS_C"/>
    <property type="match status" value="1"/>
</dbReference>
<accession>A0ABU6C3L8</accession>
<keyword evidence="3" id="KW-0540">Nuclease</keyword>
<comment type="caution">
    <text evidence="3">The sequence shown here is derived from an EMBL/GenBank/DDBJ whole genome shotgun (WGS) entry which is preliminary data.</text>
</comment>
<evidence type="ECO:0000256" key="1">
    <source>
        <dbReference type="SAM" id="MobiDB-lite"/>
    </source>
</evidence>
<protein>
    <submittedName>
        <fullName evidence="3">Endonuclease NucS</fullName>
    </submittedName>
</protein>
<keyword evidence="3" id="KW-0378">Hydrolase</keyword>
<keyword evidence="4" id="KW-1185">Reference proteome</keyword>